<reference evidence="2" key="1">
    <citation type="submission" date="2018-05" db="EMBL/GenBank/DDBJ databases">
        <authorList>
            <person name="Lanie J.A."/>
            <person name="Ng W.-L."/>
            <person name="Kazmierczak K.M."/>
            <person name="Andrzejewski T.M."/>
            <person name="Davidsen T.M."/>
            <person name="Wayne K.J."/>
            <person name="Tettelin H."/>
            <person name="Glass J.I."/>
            <person name="Rusch D."/>
            <person name="Podicherti R."/>
            <person name="Tsui H.-C.T."/>
            <person name="Winkler M.E."/>
        </authorList>
    </citation>
    <scope>NUCLEOTIDE SEQUENCE</scope>
</reference>
<feature type="region of interest" description="Disordered" evidence="1">
    <location>
        <begin position="16"/>
        <end position="42"/>
    </location>
</feature>
<gene>
    <name evidence="2" type="ORF">METZ01_LOCUS250161</name>
</gene>
<dbReference type="EMBL" id="UINC01066515">
    <property type="protein sequence ID" value="SVB97307.1"/>
    <property type="molecule type" value="Genomic_DNA"/>
</dbReference>
<evidence type="ECO:0000256" key="1">
    <source>
        <dbReference type="SAM" id="MobiDB-lite"/>
    </source>
</evidence>
<protein>
    <submittedName>
        <fullName evidence="2">Uncharacterized protein</fullName>
    </submittedName>
</protein>
<proteinExistence type="predicted"/>
<dbReference type="AlphaFoldDB" id="A0A382IDK1"/>
<sequence length="42" mass="5059">MSKRYSGKSFKDFSVMKKPKLSLKEKRKIKKEKKTKNEIAKR</sequence>
<evidence type="ECO:0000313" key="2">
    <source>
        <dbReference type="EMBL" id="SVB97307.1"/>
    </source>
</evidence>
<accession>A0A382IDK1</accession>
<name>A0A382IDK1_9ZZZZ</name>
<feature type="compositionally biased region" description="Basic residues" evidence="1">
    <location>
        <begin position="17"/>
        <end position="34"/>
    </location>
</feature>
<organism evidence="2">
    <name type="scientific">marine metagenome</name>
    <dbReference type="NCBI Taxonomy" id="408172"/>
    <lineage>
        <taxon>unclassified sequences</taxon>
        <taxon>metagenomes</taxon>
        <taxon>ecological metagenomes</taxon>
    </lineage>
</organism>